<dbReference type="GO" id="GO:0015031">
    <property type="term" value="P:protein transport"/>
    <property type="evidence" value="ECO:0007669"/>
    <property type="project" value="UniProtKB-KW"/>
</dbReference>
<dbReference type="CDD" id="cd15863">
    <property type="entry name" value="SNARE_GS27"/>
    <property type="match status" value="1"/>
</dbReference>
<keyword evidence="1" id="KW-0813">Transport</keyword>
<evidence type="ECO:0000256" key="5">
    <source>
        <dbReference type="ARBA" id="ARBA00023136"/>
    </source>
</evidence>
<name>A0A2N1JDV1_9BASI</name>
<proteinExistence type="predicted"/>
<keyword evidence="9" id="KW-1185">Reference proteome</keyword>
<dbReference type="PIRSF" id="PIRSF028865">
    <property type="entry name" value="Membrin-2"/>
    <property type="match status" value="1"/>
</dbReference>
<accession>A0A2N1JDV1</accession>
<dbReference type="OrthoDB" id="158360at2759"/>
<evidence type="ECO:0000256" key="3">
    <source>
        <dbReference type="ARBA" id="ARBA00022927"/>
    </source>
</evidence>
<keyword evidence="3" id="KW-0653">Protein transport</keyword>
<reference evidence="8 9" key="1">
    <citation type="submission" date="2017-10" db="EMBL/GenBank/DDBJ databases">
        <title>A novel species of cold-tolerant Malassezia isolated from bats.</title>
        <authorList>
            <person name="Lorch J.M."/>
            <person name="Palmer J.M."/>
            <person name="Vanderwolf K.J."/>
            <person name="Schmidt K.Z."/>
            <person name="Verant M.L."/>
            <person name="Weller T.J."/>
            <person name="Blehert D.S."/>
        </authorList>
    </citation>
    <scope>NUCLEOTIDE SEQUENCE [LARGE SCALE GENOMIC DNA]</scope>
    <source>
        <strain evidence="8 9">NWHC:44797-103</strain>
    </source>
</reference>
<evidence type="ECO:0000256" key="6">
    <source>
        <dbReference type="ARBA" id="ARBA00046280"/>
    </source>
</evidence>
<dbReference type="InterPro" id="IPR027027">
    <property type="entry name" value="GOSR2/Membrin/Bos1"/>
</dbReference>
<evidence type="ECO:0000256" key="7">
    <source>
        <dbReference type="SAM" id="Phobius"/>
    </source>
</evidence>
<organism evidence="8 9">
    <name type="scientific">Malassezia vespertilionis</name>
    <dbReference type="NCBI Taxonomy" id="2020962"/>
    <lineage>
        <taxon>Eukaryota</taxon>
        <taxon>Fungi</taxon>
        <taxon>Dikarya</taxon>
        <taxon>Basidiomycota</taxon>
        <taxon>Ustilaginomycotina</taxon>
        <taxon>Malasseziomycetes</taxon>
        <taxon>Malasseziales</taxon>
        <taxon>Malasseziaceae</taxon>
        <taxon>Malassezia</taxon>
    </lineage>
</organism>
<feature type="transmembrane region" description="Helical" evidence="7">
    <location>
        <begin position="238"/>
        <end position="257"/>
    </location>
</feature>
<dbReference type="AlphaFoldDB" id="A0A2N1JDV1"/>
<keyword evidence="5 7" id="KW-0472">Membrane</keyword>
<evidence type="ECO:0000256" key="2">
    <source>
        <dbReference type="ARBA" id="ARBA00022692"/>
    </source>
</evidence>
<gene>
    <name evidence="8" type="primary">BOS1</name>
    <name evidence="8" type="ORF">MVES_001098</name>
</gene>
<comment type="subcellular location">
    <subcellularLocation>
        <location evidence="6">Endomembrane system</location>
        <topology evidence="6">Single-pass type IV membrane protein</topology>
    </subcellularLocation>
</comment>
<evidence type="ECO:0000256" key="4">
    <source>
        <dbReference type="ARBA" id="ARBA00022989"/>
    </source>
</evidence>
<dbReference type="GO" id="GO:0005794">
    <property type="term" value="C:Golgi apparatus"/>
    <property type="evidence" value="ECO:0007669"/>
    <property type="project" value="InterPro"/>
</dbReference>
<keyword evidence="4 7" id="KW-1133">Transmembrane helix</keyword>
<evidence type="ECO:0000256" key="1">
    <source>
        <dbReference type="ARBA" id="ARBA00022448"/>
    </source>
</evidence>
<keyword evidence="2 7" id="KW-0812">Transmembrane</keyword>
<evidence type="ECO:0000313" key="9">
    <source>
        <dbReference type="Proteomes" id="UP000232875"/>
    </source>
</evidence>
<dbReference type="EMBL" id="KZ454988">
    <property type="protein sequence ID" value="PKI84714.1"/>
    <property type="molecule type" value="Genomic_DNA"/>
</dbReference>
<protein>
    <submittedName>
        <fullName evidence="8">Bos1p</fullName>
    </submittedName>
</protein>
<evidence type="ECO:0000313" key="8">
    <source>
        <dbReference type="EMBL" id="PKI84714.1"/>
    </source>
</evidence>
<dbReference type="STRING" id="2020962.A0A2N1JDV1"/>
<dbReference type="GO" id="GO:0016192">
    <property type="term" value="P:vesicle-mediated transport"/>
    <property type="evidence" value="ECO:0007669"/>
    <property type="project" value="InterPro"/>
</dbReference>
<dbReference type="Pfam" id="PF12352">
    <property type="entry name" value="V-SNARE_C"/>
    <property type="match status" value="1"/>
</dbReference>
<dbReference type="GO" id="GO:0005484">
    <property type="term" value="F:SNAP receptor activity"/>
    <property type="evidence" value="ECO:0007669"/>
    <property type="project" value="InterPro"/>
</dbReference>
<dbReference type="Proteomes" id="UP000232875">
    <property type="component" value="Unassembled WGS sequence"/>
</dbReference>
<sequence length="292" mass="32426">MNSLYNLAVRQEAAVRADIGVYNADPTAARRAQISAAIATLLKTVEDYEGMAKRELVIAKREKALARATSFREMTLKMREELNRAIDMTGASAPFVVTSTPQMPTLPAYARPTMQHNMPNMYGQGNMQQASDPLMAYKVQPNYPNGYEPGSSYSMRENHALREHSFIQSTEVQLDAFISQGRSVLNNLVEQRGILKGTRRRLLDAANKVGLSRELIVCTMLDAYSKGIIDRVSAQDSFIFGVGAVFTLFAFCAYDVLADNSHDIPMLPPSGYTPRPIFSGHLDDKCPFVEQM</sequence>